<name>A0A485M6W3_9ZZZZ</name>
<proteinExistence type="predicted"/>
<dbReference type="EMBL" id="CAADRM010000151">
    <property type="protein sequence ID" value="VFU18436.1"/>
    <property type="molecule type" value="Genomic_DNA"/>
</dbReference>
<accession>A0A485M6W3</accession>
<gene>
    <name evidence="1" type="ORF">SCFA_830003</name>
</gene>
<dbReference type="AlphaFoldDB" id="A0A485M6W3"/>
<reference evidence="1" key="1">
    <citation type="submission" date="2019-03" db="EMBL/GenBank/DDBJ databases">
        <authorList>
            <person name="Hao L."/>
        </authorList>
    </citation>
    <scope>NUCLEOTIDE SEQUENCE</scope>
</reference>
<evidence type="ECO:0000313" key="1">
    <source>
        <dbReference type="EMBL" id="VFU18436.1"/>
    </source>
</evidence>
<sequence>MYKLIEGTEKRGYARGFGLTESGAHEEVDVPVIDGRPVDKGGVPLEPDNRLVTLGETRCESFMNGALLVVVE</sequence>
<organism evidence="1">
    <name type="scientific">anaerobic digester metagenome</name>
    <dbReference type="NCBI Taxonomy" id="1263854"/>
    <lineage>
        <taxon>unclassified sequences</taxon>
        <taxon>metagenomes</taxon>
        <taxon>ecological metagenomes</taxon>
    </lineage>
</organism>
<protein>
    <submittedName>
        <fullName evidence="1">Uncharacterized protein</fullName>
    </submittedName>
</protein>